<keyword evidence="1" id="KW-0812">Transmembrane</keyword>
<comment type="caution">
    <text evidence="2">The sequence shown here is derived from an EMBL/GenBank/DDBJ whole genome shotgun (WGS) entry which is preliminary data.</text>
</comment>
<evidence type="ECO:0000313" key="3">
    <source>
        <dbReference type="Proteomes" id="UP000295217"/>
    </source>
</evidence>
<sequence length="154" mass="16923">MSGYLFLAVLAGVVATAAIVAVVALILLGLHLRHALRTRRRRDFTTPAVFGYAALAAAGAIVLLHFVTVFFFVPGFTPTWDCPEPAQYEQRRLFPVSATCTRGAAVVTEYVPWWVNPVLGVLILGVVFGTVLALSQRRAGVESHHILRRRRTVR</sequence>
<protein>
    <submittedName>
        <fullName evidence="2">Uncharacterized protein</fullName>
    </submittedName>
</protein>
<organism evidence="2 3">
    <name type="scientific">Jiangella aurantiaca</name>
    <dbReference type="NCBI Taxonomy" id="2530373"/>
    <lineage>
        <taxon>Bacteria</taxon>
        <taxon>Bacillati</taxon>
        <taxon>Actinomycetota</taxon>
        <taxon>Actinomycetes</taxon>
        <taxon>Jiangellales</taxon>
        <taxon>Jiangellaceae</taxon>
        <taxon>Jiangella</taxon>
    </lineage>
</organism>
<gene>
    <name evidence="2" type="ORF">E1262_27510</name>
</gene>
<keyword evidence="3" id="KW-1185">Reference proteome</keyword>
<name>A0A4R5A291_9ACTN</name>
<feature type="transmembrane region" description="Helical" evidence="1">
    <location>
        <begin position="49"/>
        <end position="73"/>
    </location>
</feature>
<evidence type="ECO:0000313" key="2">
    <source>
        <dbReference type="EMBL" id="TDD64649.1"/>
    </source>
</evidence>
<feature type="transmembrane region" description="Helical" evidence="1">
    <location>
        <begin position="113"/>
        <end position="134"/>
    </location>
</feature>
<dbReference type="EMBL" id="SMLB01000064">
    <property type="protein sequence ID" value="TDD64649.1"/>
    <property type="molecule type" value="Genomic_DNA"/>
</dbReference>
<dbReference type="RefSeq" id="WP_132107548.1">
    <property type="nucleotide sequence ID" value="NZ_SMLB01000064.1"/>
</dbReference>
<dbReference type="AlphaFoldDB" id="A0A4R5A291"/>
<feature type="transmembrane region" description="Helical" evidence="1">
    <location>
        <begin position="6"/>
        <end position="28"/>
    </location>
</feature>
<accession>A0A4R5A291</accession>
<reference evidence="2 3" key="1">
    <citation type="submission" date="2019-02" db="EMBL/GenBank/DDBJ databases">
        <title>Draft genome sequences of novel Actinobacteria.</title>
        <authorList>
            <person name="Sahin N."/>
            <person name="Ay H."/>
            <person name="Saygin H."/>
        </authorList>
    </citation>
    <scope>NUCLEOTIDE SEQUENCE [LARGE SCALE GENOMIC DNA]</scope>
    <source>
        <strain evidence="2 3">8K307</strain>
    </source>
</reference>
<keyword evidence="1" id="KW-1133">Transmembrane helix</keyword>
<proteinExistence type="predicted"/>
<dbReference type="Proteomes" id="UP000295217">
    <property type="component" value="Unassembled WGS sequence"/>
</dbReference>
<evidence type="ECO:0000256" key="1">
    <source>
        <dbReference type="SAM" id="Phobius"/>
    </source>
</evidence>
<keyword evidence="1" id="KW-0472">Membrane</keyword>